<dbReference type="AlphaFoldDB" id="A0A5N5SPP2"/>
<keyword evidence="2" id="KW-0325">Glycoprotein</keyword>
<dbReference type="OrthoDB" id="19501at2759"/>
<evidence type="ECO:0000313" key="6">
    <source>
        <dbReference type="EMBL" id="KAB7496074.1"/>
    </source>
</evidence>
<protein>
    <submittedName>
        <fullName evidence="6">Esterase</fullName>
    </submittedName>
</protein>
<dbReference type="PANTHER" id="PTHR43903">
    <property type="entry name" value="NEUROLIGIN"/>
    <property type="match status" value="1"/>
</dbReference>
<comment type="similarity">
    <text evidence="1">Belongs to the type-B carboxylesterase/lipase family.</text>
</comment>
<evidence type="ECO:0000259" key="5">
    <source>
        <dbReference type="Pfam" id="PF00135"/>
    </source>
</evidence>
<dbReference type="InterPro" id="IPR051093">
    <property type="entry name" value="Neuroligin/BSAL"/>
</dbReference>
<dbReference type="SUPFAM" id="SSF53474">
    <property type="entry name" value="alpha/beta-Hydrolases"/>
    <property type="match status" value="1"/>
</dbReference>
<keyword evidence="4" id="KW-1133">Transmembrane helix</keyword>
<keyword evidence="7" id="KW-1185">Reference proteome</keyword>
<evidence type="ECO:0000256" key="3">
    <source>
        <dbReference type="SAM" id="MobiDB-lite"/>
    </source>
</evidence>
<reference evidence="6 7" key="1">
    <citation type="journal article" date="2019" name="PLoS Biol.">
        <title>Sex chromosomes control vertical transmission of feminizing Wolbachia symbionts in an isopod.</title>
        <authorList>
            <person name="Becking T."/>
            <person name="Chebbi M.A."/>
            <person name="Giraud I."/>
            <person name="Moumen B."/>
            <person name="Laverre T."/>
            <person name="Caubet Y."/>
            <person name="Peccoud J."/>
            <person name="Gilbert C."/>
            <person name="Cordaux R."/>
        </authorList>
    </citation>
    <scope>NUCLEOTIDE SEQUENCE [LARGE SCALE GENOMIC DNA]</scope>
    <source>
        <strain evidence="6">ANa2</strain>
        <tissue evidence="6">Whole body excluding digestive tract and cuticle</tissue>
    </source>
</reference>
<keyword evidence="4" id="KW-0812">Transmembrane</keyword>
<comment type="caution">
    <text evidence="6">The sequence shown here is derived from an EMBL/GenBank/DDBJ whole genome shotgun (WGS) entry which is preliminary data.</text>
</comment>
<name>A0A5N5SPP2_9CRUS</name>
<evidence type="ECO:0000256" key="1">
    <source>
        <dbReference type="ARBA" id="ARBA00005964"/>
    </source>
</evidence>
<feature type="domain" description="Carboxylesterase type B" evidence="5">
    <location>
        <begin position="33"/>
        <end position="195"/>
    </location>
</feature>
<dbReference type="Gene3D" id="3.40.50.1820">
    <property type="entry name" value="alpha/beta hydrolase"/>
    <property type="match status" value="1"/>
</dbReference>
<evidence type="ECO:0000313" key="7">
    <source>
        <dbReference type="Proteomes" id="UP000326759"/>
    </source>
</evidence>
<sequence length="480" mass="54061">MSYSYLTRYGKEVLIPLINMMSGYEGSGLSLLNHLIDFTYLQRASGGEKNNLIQSIVQMFTDSFFTAPVIRMAETLARNGLDLHFFVNDFVSPDIYKSPSNLTGALHGSDIVFLFGPAAYTRIFRQPLTYDQAKLSETLKKMVYSFAVRGEPTLVGASFPPLPRWEKYNLRDPVYALLYTGQLHRGFKLHDLAFWNFLLPDLARISNSLRPEVTPPTYFPTQFTYPTYPYPPSTESPILSYLTEETSYQSAVWVLVAVVLLMIISITTFIICARRRQRLSSATLNERTSGDTGGRGVYRKTAGTFNPPKDTSQERSHRLSASRIAARLYGQSATWGINGRPFNLGGKDGDVPEQLEGTITQYQMERSQTEASFDPSMIKGFDTSSVPSVISRVNPLLKLSQAELDTFSHSVSSSSLEDGSETSFHKIDVIDMNKKGYWFKNQRDRDDSIIETRAEVFCDDFSEGTSSRVLRVEEPRTSFS</sequence>
<organism evidence="6 7">
    <name type="scientific">Armadillidium nasatum</name>
    <dbReference type="NCBI Taxonomy" id="96803"/>
    <lineage>
        <taxon>Eukaryota</taxon>
        <taxon>Metazoa</taxon>
        <taxon>Ecdysozoa</taxon>
        <taxon>Arthropoda</taxon>
        <taxon>Crustacea</taxon>
        <taxon>Multicrustacea</taxon>
        <taxon>Malacostraca</taxon>
        <taxon>Eumalacostraca</taxon>
        <taxon>Peracarida</taxon>
        <taxon>Isopoda</taxon>
        <taxon>Oniscidea</taxon>
        <taxon>Crinocheta</taxon>
        <taxon>Armadillidiidae</taxon>
        <taxon>Armadillidium</taxon>
    </lineage>
</organism>
<dbReference type="InterPro" id="IPR002018">
    <property type="entry name" value="CarbesteraseB"/>
</dbReference>
<evidence type="ECO:0000256" key="4">
    <source>
        <dbReference type="SAM" id="Phobius"/>
    </source>
</evidence>
<accession>A0A5N5SPP2</accession>
<evidence type="ECO:0000256" key="2">
    <source>
        <dbReference type="ARBA" id="ARBA00023180"/>
    </source>
</evidence>
<dbReference type="EMBL" id="SEYY01021793">
    <property type="protein sequence ID" value="KAB7496074.1"/>
    <property type="molecule type" value="Genomic_DNA"/>
</dbReference>
<proteinExistence type="inferred from homology"/>
<feature type="transmembrane region" description="Helical" evidence="4">
    <location>
        <begin position="251"/>
        <end position="273"/>
    </location>
</feature>
<dbReference type="Proteomes" id="UP000326759">
    <property type="component" value="Unassembled WGS sequence"/>
</dbReference>
<dbReference type="Pfam" id="PF00135">
    <property type="entry name" value="COesterase"/>
    <property type="match status" value="1"/>
</dbReference>
<dbReference type="InterPro" id="IPR029058">
    <property type="entry name" value="AB_hydrolase_fold"/>
</dbReference>
<feature type="region of interest" description="Disordered" evidence="3">
    <location>
        <begin position="284"/>
        <end position="317"/>
    </location>
</feature>
<gene>
    <name evidence="6" type="ORF">Anas_00707</name>
</gene>
<keyword evidence="4" id="KW-0472">Membrane</keyword>